<dbReference type="EMBL" id="FLUO01000001">
    <property type="protein sequence ID" value="SBW06090.1"/>
    <property type="molecule type" value="Genomic_DNA"/>
</dbReference>
<feature type="domain" description="DUF4213" evidence="2">
    <location>
        <begin position="6"/>
        <end position="85"/>
    </location>
</feature>
<dbReference type="Gene3D" id="3.40.50.11590">
    <property type="match status" value="1"/>
</dbReference>
<dbReference type="InterPro" id="IPR007161">
    <property type="entry name" value="DUF364"/>
</dbReference>
<gene>
    <name evidence="3" type="ORF">KL86APRO_12062</name>
</gene>
<accession>A0A212K2W9</accession>
<name>A0A212K2W9_9PROT</name>
<dbReference type="InterPro" id="IPR025251">
    <property type="entry name" value="DUF4213"/>
</dbReference>
<reference evidence="3" key="1">
    <citation type="submission" date="2016-04" db="EMBL/GenBank/DDBJ databases">
        <authorList>
            <person name="Evans L.H."/>
            <person name="Alamgir A."/>
            <person name="Owens N."/>
            <person name="Weber N.D."/>
            <person name="Virtaneva K."/>
            <person name="Barbian K."/>
            <person name="Babar A."/>
            <person name="Rosenke K."/>
        </authorList>
    </citation>
    <scope>NUCLEOTIDE SEQUENCE</scope>
    <source>
        <strain evidence="3">86</strain>
    </source>
</reference>
<proteinExistence type="predicted"/>
<dbReference type="SUPFAM" id="SSF159713">
    <property type="entry name" value="Dhaf3308-like"/>
    <property type="match status" value="1"/>
</dbReference>
<dbReference type="Pfam" id="PF13938">
    <property type="entry name" value="DUF4213"/>
    <property type="match status" value="1"/>
</dbReference>
<evidence type="ECO:0000259" key="1">
    <source>
        <dbReference type="Pfam" id="PF04016"/>
    </source>
</evidence>
<organism evidence="3">
    <name type="scientific">uncultured Alphaproteobacteria bacterium</name>
    <dbReference type="NCBI Taxonomy" id="91750"/>
    <lineage>
        <taxon>Bacteria</taxon>
        <taxon>Pseudomonadati</taxon>
        <taxon>Pseudomonadota</taxon>
        <taxon>Alphaproteobacteria</taxon>
        <taxon>environmental samples</taxon>
    </lineage>
</organism>
<evidence type="ECO:0000259" key="2">
    <source>
        <dbReference type="Pfam" id="PF13938"/>
    </source>
</evidence>
<evidence type="ECO:0000313" key="3">
    <source>
        <dbReference type="EMBL" id="SBW06090.1"/>
    </source>
</evidence>
<dbReference type="Gene3D" id="3.30.390.100">
    <property type="match status" value="1"/>
</dbReference>
<evidence type="ECO:0008006" key="4">
    <source>
        <dbReference type="Google" id="ProtNLM"/>
    </source>
</evidence>
<dbReference type="AlphaFoldDB" id="A0A212K2W9"/>
<dbReference type="Pfam" id="PF04016">
    <property type="entry name" value="DUF364"/>
    <property type="match status" value="1"/>
</dbReference>
<protein>
    <recommendedName>
        <fullName evidence="4">Heavy-metal chelation domain-containing protein</fullName>
    </recommendedName>
</protein>
<feature type="domain" description="Putative heavy-metal chelation" evidence="1">
    <location>
        <begin position="108"/>
        <end position="223"/>
    </location>
</feature>
<sequence length="244" mass="25555">MWRVFDELIDAVPAGARVEDLLVGRYWTAVRSSLGVGLAMTQREAGAARAYSGDPVGGAVRDLARWIKSWNFVEAAIGLAAINSALNAPSAHPAAAPVGDSFARVAAAFAGRKVATIGHFRGTERLAEACELTVIERRPGPGDLPDSACEYVLSGQDLVIVTATTLINKTLPRLLQLARGAEVMVCGPSAPLSPVLFGHGVGTVGGVVVEDPARVWRTTQAGLERGVHRWGVRTVEIFAPGAAA</sequence>